<comment type="caution">
    <text evidence="1">The sequence shown here is derived from an EMBL/GenBank/DDBJ whole genome shotgun (WGS) entry which is preliminary data.</text>
</comment>
<evidence type="ECO:0000313" key="1">
    <source>
        <dbReference type="EMBL" id="MPN21862.1"/>
    </source>
</evidence>
<dbReference type="AlphaFoldDB" id="A0A645G7B9"/>
<protein>
    <submittedName>
        <fullName evidence="1">Uncharacterized protein</fullName>
    </submittedName>
</protein>
<organism evidence="1">
    <name type="scientific">bioreactor metagenome</name>
    <dbReference type="NCBI Taxonomy" id="1076179"/>
    <lineage>
        <taxon>unclassified sequences</taxon>
        <taxon>metagenomes</taxon>
        <taxon>ecological metagenomes</taxon>
    </lineage>
</organism>
<gene>
    <name evidence="1" type="ORF">SDC9_169244</name>
</gene>
<reference evidence="1" key="1">
    <citation type="submission" date="2019-08" db="EMBL/GenBank/DDBJ databases">
        <authorList>
            <person name="Kucharzyk K."/>
            <person name="Murdoch R.W."/>
            <person name="Higgins S."/>
            <person name="Loffler F."/>
        </authorList>
    </citation>
    <scope>NUCLEOTIDE SEQUENCE</scope>
</reference>
<accession>A0A645G7B9</accession>
<sequence>MRFKRGKKRSGVDHGGLHHQRAVLAHALDHRRVVKDDARFVADNRLTVQRNRQRDDLNVVFVELRLGQVCGRIGIECD</sequence>
<proteinExistence type="predicted"/>
<dbReference type="EMBL" id="VSSQ01069943">
    <property type="protein sequence ID" value="MPN21862.1"/>
    <property type="molecule type" value="Genomic_DNA"/>
</dbReference>
<name>A0A645G7B9_9ZZZZ</name>